<dbReference type="Proteomes" id="UP000230886">
    <property type="component" value="Unassembled WGS sequence"/>
</dbReference>
<name>A0A2A5J8V8_RHOSG</name>
<sequence length="68" mass="7790">MVTETAFSQIVPVRPNVPHTLCGHGQRDEERRKVMSSLDIQRWSNDFTALTKVISEGIEQFVLRFISS</sequence>
<reference evidence="1 2" key="1">
    <citation type="submission" date="2017-07" db="EMBL/GenBank/DDBJ databases">
        <title>Draft sequence of Rhodococcus enclensis 23b-28.</title>
        <authorList>
            <person name="Besaury L."/>
            <person name="Sancelme M."/>
            <person name="Amato P."/>
            <person name="Lallement A."/>
            <person name="Delort A.-M."/>
        </authorList>
    </citation>
    <scope>NUCLEOTIDE SEQUENCE [LARGE SCALE GENOMIC DNA]</scope>
    <source>
        <strain evidence="1 2">23b-28</strain>
    </source>
</reference>
<dbReference type="AlphaFoldDB" id="A0A2A5J8V8"/>
<proteinExistence type="predicted"/>
<protein>
    <submittedName>
        <fullName evidence="1">Uncharacterized protein</fullName>
    </submittedName>
</protein>
<dbReference type="EMBL" id="NOVD01000011">
    <property type="protein sequence ID" value="PCK25995.1"/>
    <property type="molecule type" value="Genomic_DNA"/>
</dbReference>
<organism evidence="1 2">
    <name type="scientific">Rhodococcus qingshengii</name>
    <dbReference type="NCBI Taxonomy" id="334542"/>
    <lineage>
        <taxon>Bacteria</taxon>
        <taxon>Bacillati</taxon>
        <taxon>Actinomycetota</taxon>
        <taxon>Actinomycetes</taxon>
        <taxon>Mycobacteriales</taxon>
        <taxon>Nocardiaceae</taxon>
        <taxon>Rhodococcus</taxon>
        <taxon>Rhodococcus erythropolis group</taxon>
    </lineage>
</organism>
<evidence type="ECO:0000313" key="1">
    <source>
        <dbReference type="EMBL" id="PCK25995.1"/>
    </source>
</evidence>
<comment type="caution">
    <text evidence="1">The sequence shown here is derived from an EMBL/GenBank/DDBJ whole genome shotgun (WGS) entry which is preliminary data.</text>
</comment>
<accession>A0A2A5J8V8</accession>
<gene>
    <name evidence="1" type="ORF">CHR55_17120</name>
</gene>
<evidence type="ECO:0000313" key="2">
    <source>
        <dbReference type="Proteomes" id="UP000230886"/>
    </source>
</evidence>